<evidence type="ECO:0000313" key="3">
    <source>
        <dbReference type="EMBL" id="MFD0912225.1"/>
    </source>
</evidence>
<dbReference type="InterPro" id="IPR035919">
    <property type="entry name" value="EAL_sf"/>
</dbReference>
<gene>
    <name evidence="3" type="ORF">ACFQ1Z_01570</name>
</gene>
<organism evidence="3 4">
    <name type="scientific">Methylophilus luteus</name>
    <dbReference type="NCBI Taxonomy" id="640108"/>
    <lineage>
        <taxon>Bacteria</taxon>
        <taxon>Pseudomonadati</taxon>
        <taxon>Pseudomonadota</taxon>
        <taxon>Betaproteobacteria</taxon>
        <taxon>Nitrosomonadales</taxon>
        <taxon>Methylophilaceae</taxon>
        <taxon>Methylophilus</taxon>
    </lineage>
</organism>
<feature type="transmembrane region" description="Helical" evidence="1">
    <location>
        <begin position="253"/>
        <end position="272"/>
    </location>
</feature>
<dbReference type="InterPro" id="IPR050706">
    <property type="entry name" value="Cyclic-di-GMP_PDE-like"/>
</dbReference>
<dbReference type="PANTHER" id="PTHR33121">
    <property type="entry name" value="CYCLIC DI-GMP PHOSPHODIESTERASE PDEF"/>
    <property type="match status" value="1"/>
</dbReference>
<feature type="transmembrane region" description="Helical" evidence="1">
    <location>
        <begin position="61"/>
        <end position="81"/>
    </location>
</feature>
<evidence type="ECO:0000313" key="4">
    <source>
        <dbReference type="Proteomes" id="UP001597128"/>
    </source>
</evidence>
<keyword evidence="4" id="KW-1185">Reference proteome</keyword>
<proteinExistence type="predicted"/>
<dbReference type="SUPFAM" id="SSF141868">
    <property type="entry name" value="EAL domain-like"/>
    <property type="match status" value="1"/>
</dbReference>
<protein>
    <submittedName>
        <fullName evidence="3">Bifunctional diguanylate cyclase/phosphodiesterase</fullName>
    </submittedName>
</protein>
<dbReference type="PANTHER" id="PTHR33121:SF71">
    <property type="entry name" value="OXYGEN SENSOR PROTEIN DOSP"/>
    <property type="match status" value="1"/>
</dbReference>
<feature type="transmembrane region" description="Helical" evidence="1">
    <location>
        <begin position="36"/>
        <end position="55"/>
    </location>
</feature>
<keyword evidence="1" id="KW-1133">Transmembrane helix</keyword>
<dbReference type="InterPro" id="IPR001633">
    <property type="entry name" value="EAL_dom"/>
</dbReference>
<feature type="transmembrane region" description="Helical" evidence="1">
    <location>
        <begin position="228"/>
        <end position="247"/>
    </location>
</feature>
<evidence type="ECO:0000256" key="1">
    <source>
        <dbReference type="SAM" id="Phobius"/>
    </source>
</evidence>
<comment type="caution">
    <text evidence="3">The sequence shown here is derived from an EMBL/GenBank/DDBJ whole genome shotgun (WGS) entry which is preliminary data.</text>
</comment>
<dbReference type="CDD" id="cd01948">
    <property type="entry name" value="EAL"/>
    <property type="match status" value="1"/>
</dbReference>
<dbReference type="PROSITE" id="PS50883">
    <property type="entry name" value="EAL"/>
    <property type="match status" value="1"/>
</dbReference>
<evidence type="ECO:0000259" key="2">
    <source>
        <dbReference type="PROSITE" id="PS50883"/>
    </source>
</evidence>
<dbReference type="Gene3D" id="3.20.20.450">
    <property type="entry name" value="EAL domain"/>
    <property type="match status" value="1"/>
</dbReference>
<reference evidence="4" key="1">
    <citation type="journal article" date="2019" name="Int. J. Syst. Evol. Microbiol.">
        <title>The Global Catalogue of Microorganisms (GCM) 10K type strain sequencing project: providing services to taxonomists for standard genome sequencing and annotation.</title>
        <authorList>
            <consortium name="The Broad Institute Genomics Platform"/>
            <consortium name="The Broad Institute Genome Sequencing Center for Infectious Disease"/>
            <person name="Wu L."/>
            <person name="Ma J."/>
        </authorList>
    </citation>
    <scope>NUCLEOTIDE SEQUENCE [LARGE SCALE GENOMIC DNA]</scope>
    <source>
        <strain evidence="4">CCUG 58412</strain>
    </source>
</reference>
<dbReference type="SMART" id="SM00052">
    <property type="entry name" value="EAL"/>
    <property type="match status" value="1"/>
</dbReference>
<dbReference type="EMBL" id="JBHTKB010000001">
    <property type="protein sequence ID" value="MFD0912225.1"/>
    <property type="molecule type" value="Genomic_DNA"/>
</dbReference>
<name>A0ABW3F4H5_9PROT</name>
<feature type="domain" description="EAL" evidence="2">
    <location>
        <begin position="292"/>
        <end position="547"/>
    </location>
</feature>
<keyword evidence="1" id="KW-0812">Transmembrane</keyword>
<feature type="transmembrane region" description="Helical" evidence="1">
    <location>
        <begin position="164"/>
        <end position="183"/>
    </location>
</feature>
<feature type="transmembrane region" description="Helical" evidence="1">
    <location>
        <begin position="88"/>
        <end position="110"/>
    </location>
</feature>
<sequence length="553" mass="61009">MSQNGIGDKTAPLNENATQRQFMRHRLVRKVQDNTHFLAMTSMVCGLLGFPHYLLDVDNTVWLAQLLTYLTFILVSYNLLLENGRTNLAMLTMSLVTVSLFVVQLSPYAADFNDTAHLLRMSSDIQVHHFTRVLEYAAGALLACLIATSYLFQRSGWLATSQAILYVAVMIPLIPLLGFFCGVAQPYGIMSPLTTLSGLLCAFSLLAKHASHPPMSYLLLMDDNGKQIRFSIVFLSFFAIMLARAGVEFGDSMLRALPVVVVVSILAIIYTMTATYYRKGQSSEHVVLPAADMDFASQVETALDNNQFYMVYQPQIDFETGKLKGVEALVRWRHPTKGIISPDKFIRVAELTGLIVPLGNWVMRTACAEAAKWNNDPVLGNIELAVNVSAHQLKSGTLVDDILQILEETGLAPQRLVVELTESAFVQDDGQNASMMHQLKDAGIKLAIDDFGTGYSCLSYLRDIPGDYLKIDRSFVMELPGHDKAEAVIQAIVSLGKSLGYRIIAEGVETEAQSTFVKAIGVDIVQGFLYSRPLEAEALQDWAAENLPATIPH</sequence>
<keyword evidence="1" id="KW-0472">Membrane</keyword>
<dbReference type="Pfam" id="PF00563">
    <property type="entry name" value="EAL"/>
    <property type="match status" value="1"/>
</dbReference>
<dbReference type="RefSeq" id="WP_379054960.1">
    <property type="nucleotide sequence ID" value="NZ_JBHTKB010000001.1"/>
</dbReference>
<accession>A0ABW3F4H5</accession>
<feature type="transmembrane region" description="Helical" evidence="1">
    <location>
        <begin position="130"/>
        <end position="152"/>
    </location>
</feature>
<dbReference type="Proteomes" id="UP001597128">
    <property type="component" value="Unassembled WGS sequence"/>
</dbReference>